<gene>
    <name evidence="4" type="ORF">EDM58_02255</name>
</gene>
<dbReference type="EMBL" id="RHHT01000002">
    <property type="protein sequence ID" value="RNB86385.1"/>
    <property type="molecule type" value="Genomic_DNA"/>
</dbReference>
<proteinExistence type="inferred from homology"/>
<dbReference type="InterPro" id="IPR015590">
    <property type="entry name" value="Aldehyde_DH_dom"/>
</dbReference>
<evidence type="ECO:0000259" key="3">
    <source>
        <dbReference type="Pfam" id="PF00171"/>
    </source>
</evidence>
<reference evidence="4 5" key="1">
    <citation type="submission" date="2018-10" db="EMBL/GenBank/DDBJ databases">
        <title>Phylogenomics of Brevibacillus.</title>
        <authorList>
            <person name="Dunlap C."/>
        </authorList>
    </citation>
    <scope>NUCLEOTIDE SEQUENCE [LARGE SCALE GENOMIC DNA]</scope>
    <source>
        <strain evidence="4 5">JCM 15085</strain>
    </source>
</reference>
<accession>A0A3M8DGC4</accession>
<evidence type="ECO:0000313" key="5">
    <source>
        <dbReference type="Proteomes" id="UP000281915"/>
    </source>
</evidence>
<dbReference type="InterPro" id="IPR016161">
    <property type="entry name" value="Ald_DH/histidinol_DH"/>
</dbReference>
<sequence>MVRRQRFVAREVDLVKKPCYIGGKWMQSAEHVPLYSPYSGEEIALISSADEGMVDQAIAAAQAASPLMRKMPAYRRAAILENISLLLNERMEEAARIIALEAGKPIKTARGEIIRTIQTYKFAAEEAKRIHGETIPMDAAIGGEGRLAYTVREPLGVIGAITPFNFPFNLVAHKVGPALAAGNTVVLKPASQTPLSALFLAEIAEQAGVPPGALNVVTGSGAVVGDRLVRDPRVKAITFTGSPAVGIDIRNRAGLKRVTLELGSNSAVIVDRDVELDEVIPRCIFGAFAYSGQVCISVQRIYVVRERYDEFVRQFVMETGKLRGGDSLAEEADYSAMIHPKETQRALSWIQEAVEQGAKVACGGELEGRVLQPTVLTEVPADCKVSCQEVFGPVVLIHPIDSVQQGIDLVNDSRYGLQAGVYTNHLATAMQAAEDLQVGGVMINDIPTFRVDHMPYGGVKESGMGREGVKYAVEELSEMKLVVMKR</sequence>
<dbReference type="AlphaFoldDB" id="A0A3M8DGC4"/>
<dbReference type="PANTHER" id="PTHR42991">
    <property type="entry name" value="ALDEHYDE DEHYDROGENASE"/>
    <property type="match status" value="1"/>
</dbReference>
<dbReference type="InterPro" id="IPR016163">
    <property type="entry name" value="Ald_DH_C"/>
</dbReference>
<dbReference type="CDD" id="cd07149">
    <property type="entry name" value="ALDH_y4uC"/>
    <property type="match status" value="1"/>
</dbReference>
<comment type="similarity">
    <text evidence="1">Belongs to the aldehyde dehydrogenase family.</text>
</comment>
<dbReference type="InterPro" id="IPR016162">
    <property type="entry name" value="Ald_DH_N"/>
</dbReference>
<dbReference type="Gene3D" id="3.40.605.10">
    <property type="entry name" value="Aldehyde Dehydrogenase, Chain A, domain 1"/>
    <property type="match status" value="1"/>
</dbReference>
<evidence type="ECO:0000256" key="2">
    <source>
        <dbReference type="ARBA" id="ARBA00023002"/>
    </source>
</evidence>
<evidence type="ECO:0000313" key="4">
    <source>
        <dbReference type="EMBL" id="RNB86385.1"/>
    </source>
</evidence>
<comment type="caution">
    <text evidence="4">The sequence shown here is derived from an EMBL/GenBank/DDBJ whole genome shotgun (WGS) entry which is preliminary data.</text>
</comment>
<dbReference type="InterPro" id="IPR051020">
    <property type="entry name" value="ALDH-related_metabolic_enz"/>
</dbReference>
<dbReference type="PANTHER" id="PTHR42991:SF1">
    <property type="entry name" value="ALDEHYDE DEHYDROGENASE"/>
    <property type="match status" value="1"/>
</dbReference>
<organism evidence="4 5">
    <name type="scientific">Brevibacillus panacihumi</name>
    <dbReference type="NCBI Taxonomy" id="497735"/>
    <lineage>
        <taxon>Bacteria</taxon>
        <taxon>Bacillati</taxon>
        <taxon>Bacillota</taxon>
        <taxon>Bacilli</taxon>
        <taxon>Bacillales</taxon>
        <taxon>Paenibacillaceae</taxon>
        <taxon>Brevibacillus</taxon>
    </lineage>
</organism>
<name>A0A3M8DGC4_9BACL</name>
<dbReference type="FunFam" id="3.40.605.10:FF:000007">
    <property type="entry name" value="NAD/NADP-dependent betaine aldehyde dehydrogenase"/>
    <property type="match status" value="1"/>
</dbReference>
<dbReference type="Pfam" id="PF00171">
    <property type="entry name" value="Aldedh"/>
    <property type="match status" value="1"/>
</dbReference>
<protein>
    <submittedName>
        <fullName evidence="4">Aldehyde dehydrogenase family protein</fullName>
    </submittedName>
</protein>
<keyword evidence="2" id="KW-0560">Oxidoreductase</keyword>
<feature type="domain" description="Aldehyde dehydrogenase" evidence="3">
    <location>
        <begin position="25"/>
        <end position="482"/>
    </location>
</feature>
<dbReference type="Gene3D" id="3.40.309.10">
    <property type="entry name" value="Aldehyde Dehydrogenase, Chain A, domain 2"/>
    <property type="match status" value="1"/>
</dbReference>
<dbReference type="Proteomes" id="UP000281915">
    <property type="component" value="Unassembled WGS sequence"/>
</dbReference>
<dbReference type="SUPFAM" id="SSF53720">
    <property type="entry name" value="ALDH-like"/>
    <property type="match status" value="1"/>
</dbReference>
<evidence type="ECO:0000256" key="1">
    <source>
        <dbReference type="ARBA" id="ARBA00009986"/>
    </source>
</evidence>
<dbReference type="GO" id="GO:0008911">
    <property type="term" value="F:lactaldehyde dehydrogenase (NAD+) activity"/>
    <property type="evidence" value="ECO:0007669"/>
    <property type="project" value="TreeGrafter"/>
</dbReference>